<keyword evidence="4" id="KW-1185">Reference proteome</keyword>
<evidence type="ECO:0000256" key="1">
    <source>
        <dbReference type="SAM" id="MobiDB-lite"/>
    </source>
</evidence>
<feature type="domain" description="Hydantoinase B/oxoprolinase" evidence="2">
    <location>
        <begin position="38"/>
        <end position="560"/>
    </location>
</feature>
<feature type="region of interest" description="Disordered" evidence="1">
    <location>
        <begin position="10"/>
        <end position="30"/>
    </location>
</feature>
<dbReference type="PANTHER" id="PTHR11365:SF23">
    <property type="entry name" value="HYPOTHETICAL 5-OXOPROLINASE (EUROFUNG)-RELATED"/>
    <property type="match status" value="1"/>
</dbReference>
<proteinExistence type="predicted"/>
<evidence type="ECO:0000313" key="4">
    <source>
        <dbReference type="Proteomes" id="UP000309992"/>
    </source>
</evidence>
<reference evidence="3 4" key="1">
    <citation type="journal article" date="2015" name="Antonie Van Leeuwenhoek">
        <title>Prauserella endophytica sp. nov., an endophytic actinobacterium isolated from Tamarix taklamakanensis.</title>
        <authorList>
            <person name="Liu J.M."/>
            <person name="Habden X."/>
            <person name="Guo L."/>
            <person name="Tuo L."/>
            <person name="Jiang Z.K."/>
            <person name="Liu S.W."/>
            <person name="Liu X.F."/>
            <person name="Chen L."/>
            <person name="Li R.F."/>
            <person name="Zhang Y.Q."/>
            <person name="Sun C.H."/>
        </authorList>
    </citation>
    <scope>NUCLEOTIDE SEQUENCE [LARGE SCALE GENOMIC DNA]</scope>
    <source>
        <strain evidence="3 4">CGMCC 4.7182</strain>
    </source>
</reference>
<name>A0ABY2RU38_9PSEU</name>
<evidence type="ECO:0000313" key="3">
    <source>
        <dbReference type="EMBL" id="TKG60634.1"/>
    </source>
</evidence>
<organism evidence="3 4">
    <name type="scientific">Prauserella endophytica</name>
    <dbReference type="NCBI Taxonomy" id="1592324"/>
    <lineage>
        <taxon>Bacteria</taxon>
        <taxon>Bacillati</taxon>
        <taxon>Actinomycetota</taxon>
        <taxon>Actinomycetes</taxon>
        <taxon>Pseudonocardiales</taxon>
        <taxon>Pseudonocardiaceae</taxon>
        <taxon>Prauserella</taxon>
        <taxon>Prauserella coralliicola group</taxon>
    </lineage>
</organism>
<dbReference type="EMBL" id="SWMS01000035">
    <property type="protein sequence ID" value="TKG60634.1"/>
    <property type="molecule type" value="Genomic_DNA"/>
</dbReference>
<gene>
    <name evidence="3" type="ORF">FCN18_34970</name>
</gene>
<sequence>MDHHYRRAARMAAGGRRARQHDHHAIGGAAVNGPDKIDVVTAEIVRNGMTSAALEMARTLRLTAYNPLLFESQDFGLGIVSPGGEMWGEAPGVAAFIGCLGDTIRTGVAELGLEAFHEDDVLIVNDPYLSGTHISDTTIYRPIFHAGRLVAFSSATAHWADIGGKEPGGWCRDSTSIYQEGVCFNHLKLVSRGERNTELFKLIAANVRFPGLVMGDLEAKLASTRQGVLRVQALCAKYGADVAAASMAFVIERTDAAVRRKIAEIPDGSYGAAMSLDSDGVVENDPVRLAVTLRVDGDRMTASFDGTSPSRTGPINLNPIVAASSVRIALKALTMPTDPTNAGHFRALDFDITPGTALTAQRPAPCDSYGYSVVTVVELCVQALAKAVPDWCPAGGSQLTGIVLSRSDPRDGTPFIFSDPVDCGTGGRPHGDGAVLNVMGNGDVPTTPVEIVETRYPVRIERFEYAPHVAGAGRYRGGAGVRRDYRILEEGLNLNVMVENTVDVMGRGAHGGRPGKPARVVVHPGTDREIVVTRHNSAHRLRAGDAFTATTSGGGGLGDPFERDPTDVLRDVRGELLSAEDAETTYGVRVRRDAEAWFVDEESTTALRAADAR</sequence>
<dbReference type="InterPro" id="IPR003692">
    <property type="entry name" value="Hydantoinase_B"/>
</dbReference>
<dbReference type="Pfam" id="PF02538">
    <property type="entry name" value="Hydantoinase_B"/>
    <property type="match status" value="1"/>
</dbReference>
<dbReference type="InterPro" id="IPR045079">
    <property type="entry name" value="Oxoprolinase-like"/>
</dbReference>
<protein>
    <submittedName>
        <fullName evidence="3">Hydantoinase B/oxoprolinase family protein</fullName>
    </submittedName>
</protein>
<comment type="caution">
    <text evidence="3">The sequence shown here is derived from an EMBL/GenBank/DDBJ whole genome shotgun (WGS) entry which is preliminary data.</text>
</comment>
<dbReference type="PANTHER" id="PTHR11365">
    <property type="entry name" value="5-OXOPROLINASE RELATED"/>
    <property type="match status" value="1"/>
</dbReference>
<dbReference type="Proteomes" id="UP000309992">
    <property type="component" value="Unassembled WGS sequence"/>
</dbReference>
<evidence type="ECO:0000259" key="2">
    <source>
        <dbReference type="Pfam" id="PF02538"/>
    </source>
</evidence>
<accession>A0ABY2RU38</accession>